<reference evidence="2 3" key="1">
    <citation type="submission" date="2019-05" db="EMBL/GenBank/DDBJ databases">
        <title>Another draft genome of Portunus trituberculatus and its Hox gene families provides insights of decapod evolution.</title>
        <authorList>
            <person name="Jeong J.-H."/>
            <person name="Song I."/>
            <person name="Kim S."/>
            <person name="Choi T."/>
            <person name="Kim D."/>
            <person name="Ryu S."/>
            <person name="Kim W."/>
        </authorList>
    </citation>
    <scope>NUCLEOTIDE SEQUENCE [LARGE SCALE GENOMIC DNA]</scope>
    <source>
        <tissue evidence="2">Muscle</tissue>
    </source>
</reference>
<feature type="compositionally biased region" description="Pro residues" evidence="1">
    <location>
        <begin position="81"/>
        <end position="91"/>
    </location>
</feature>
<feature type="region of interest" description="Disordered" evidence="1">
    <location>
        <begin position="78"/>
        <end position="122"/>
    </location>
</feature>
<evidence type="ECO:0000313" key="2">
    <source>
        <dbReference type="EMBL" id="MPC29485.1"/>
    </source>
</evidence>
<protein>
    <submittedName>
        <fullName evidence="2">Uncharacterized protein</fullName>
    </submittedName>
</protein>
<dbReference type="EMBL" id="VSRR010002081">
    <property type="protein sequence ID" value="MPC29485.1"/>
    <property type="molecule type" value="Genomic_DNA"/>
</dbReference>
<accession>A0A5B7E820</accession>
<dbReference type="Proteomes" id="UP000324222">
    <property type="component" value="Unassembled WGS sequence"/>
</dbReference>
<comment type="caution">
    <text evidence="2">The sequence shown here is derived from an EMBL/GenBank/DDBJ whole genome shotgun (WGS) entry which is preliminary data.</text>
</comment>
<sequence length="146" mass="16539">MQTVANLEVREAVSCRVVDAHQQCATLPSYRRQEPGTPHGTLGSVEHVLYQFLLLLPLHPVLHYLQTGIRQVQNAAVHLPQPQPPISPPQAQPQHRHLPVHRTPRHQQEGTTEASDEGEKLDMSTFVCMQEEKMFVDRETEKGMTI</sequence>
<keyword evidence="3" id="KW-1185">Reference proteome</keyword>
<evidence type="ECO:0000256" key="1">
    <source>
        <dbReference type="SAM" id="MobiDB-lite"/>
    </source>
</evidence>
<gene>
    <name evidence="2" type="ORF">E2C01_022718</name>
</gene>
<evidence type="ECO:0000313" key="3">
    <source>
        <dbReference type="Proteomes" id="UP000324222"/>
    </source>
</evidence>
<dbReference type="AlphaFoldDB" id="A0A5B7E820"/>
<organism evidence="2 3">
    <name type="scientific">Portunus trituberculatus</name>
    <name type="common">Swimming crab</name>
    <name type="synonym">Neptunus trituberculatus</name>
    <dbReference type="NCBI Taxonomy" id="210409"/>
    <lineage>
        <taxon>Eukaryota</taxon>
        <taxon>Metazoa</taxon>
        <taxon>Ecdysozoa</taxon>
        <taxon>Arthropoda</taxon>
        <taxon>Crustacea</taxon>
        <taxon>Multicrustacea</taxon>
        <taxon>Malacostraca</taxon>
        <taxon>Eumalacostraca</taxon>
        <taxon>Eucarida</taxon>
        <taxon>Decapoda</taxon>
        <taxon>Pleocyemata</taxon>
        <taxon>Brachyura</taxon>
        <taxon>Eubrachyura</taxon>
        <taxon>Portunoidea</taxon>
        <taxon>Portunidae</taxon>
        <taxon>Portuninae</taxon>
        <taxon>Portunus</taxon>
    </lineage>
</organism>
<feature type="compositionally biased region" description="Basic residues" evidence="1">
    <location>
        <begin position="94"/>
        <end position="105"/>
    </location>
</feature>
<name>A0A5B7E820_PORTR</name>
<proteinExistence type="predicted"/>